<dbReference type="EMBL" id="JABWUV010000009">
    <property type="protein sequence ID" value="KAF6330312.1"/>
    <property type="molecule type" value="Genomic_DNA"/>
</dbReference>
<gene>
    <name evidence="2" type="ORF">mMyoMyo1_012303</name>
</gene>
<dbReference type="Proteomes" id="UP000527355">
    <property type="component" value="Unassembled WGS sequence"/>
</dbReference>
<accession>A0A7J7VYV0</accession>
<feature type="region of interest" description="Disordered" evidence="1">
    <location>
        <begin position="86"/>
        <end position="105"/>
    </location>
</feature>
<protein>
    <submittedName>
        <fullName evidence="2">Uncharacterized protein</fullName>
    </submittedName>
</protein>
<evidence type="ECO:0000256" key="1">
    <source>
        <dbReference type="SAM" id="MobiDB-lite"/>
    </source>
</evidence>
<name>A0A7J7VYV0_MYOMY</name>
<evidence type="ECO:0000313" key="3">
    <source>
        <dbReference type="Proteomes" id="UP000527355"/>
    </source>
</evidence>
<sequence length="135" mass="14665">MASPHLGWGVSYQDLVRERQDMWQKKPRGLRTETSPLREVGGLGQGIRSKILTLGPTSEHGPGPGCYCPGEKASWTIAVLLPSCQTPASPFGDPSPPHQSTNDKYHTLNYYTEPSSSYCEQPTARVQASLAGPVQ</sequence>
<dbReference type="AlphaFoldDB" id="A0A7J7VYV0"/>
<evidence type="ECO:0000313" key="2">
    <source>
        <dbReference type="EMBL" id="KAF6330312.1"/>
    </source>
</evidence>
<reference evidence="2 3" key="1">
    <citation type="journal article" date="2020" name="Nature">
        <title>Six reference-quality genomes reveal evolution of bat adaptations.</title>
        <authorList>
            <person name="Jebb D."/>
            <person name="Huang Z."/>
            <person name="Pippel M."/>
            <person name="Hughes G.M."/>
            <person name="Lavrichenko K."/>
            <person name="Devanna P."/>
            <person name="Winkler S."/>
            <person name="Jermiin L.S."/>
            <person name="Skirmuntt E.C."/>
            <person name="Katzourakis A."/>
            <person name="Burkitt-Gray L."/>
            <person name="Ray D.A."/>
            <person name="Sullivan K.A.M."/>
            <person name="Roscito J.G."/>
            <person name="Kirilenko B.M."/>
            <person name="Davalos L.M."/>
            <person name="Corthals A.P."/>
            <person name="Power M.L."/>
            <person name="Jones G."/>
            <person name="Ransome R.D."/>
            <person name="Dechmann D.K.N."/>
            <person name="Locatelli A.G."/>
            <person name="Puechmaille S.J."/>
            <person name="Fedrigo O."/>
            <person name="Jarvis E.D."/>
            <person name="Hiller M."/>
            <person name="Vernes S.C."/>
            <person name="Myers E.W."/>
            <person name="Teeling E.C."/>
        </authorList>
    </citation>
    <scope>NUCLEOTIDE SEQUENCE [LARGE SCALE GENOMIC DNA]</scope>
    <source>
        <strain evidence="2">MMyoMyo1</strain>
        <tissue evidence="2">Flight muscle</tissue>
    </source>
</reference>
<feature type="region of interest" description="Disordered" evidence="1">
    <location>
        <begin position="24"/>
        <end position="43"/>
    </location>
</feature>
<proteinExistence type="predicted"/>
<organism evidence="2 3">
    <name type="scientific">Myotis myotis</name>
    <name type="common">Greater mouse-eared bat</name>
    <name type="synonym">Vespertilio myotis</name>
    <dbReference type="NCBI Taxonomy" id="51298"/>
    <lineage>
        <taxon>Eukaryota</taxon>
        <taxon>Metazoa</taxon>
        <taxon>Chordata</taxon>
        <taxon>Craniata</taxon>
        <taxon>Vertebrata</taxon>
        <taxon>Euteleostomi</taxon>
        <taxon>Mammalia</taxon>
        <taxon>Eutheria</taxon>
        <taxon>Laurasiatheria</taxon>
        <taxon>Chiroptera</taxon>
        <taxon>Yangochiroptera</taxon>
        <taxon>Vespertilionidae</taxon>
        <taxon>Myotis</taxon>
    </lineage>
</organism>
<keyword evidence="3" id="KW-1185">Reference proteome</keyword>
<comment type="caution">
    <text evidence="2">The sequence shown here is derived from an EMBL/GenBank/DDBJ whole genome shotgun (WGS) entry which is preliminary data.</text>
</comment>